<dbReference type="AlphaFoldDB" id="X1P6M3"/>
<keyword evidence="1" id="KW-0472">Membrane</keyword>
<evidence type="ECO:0000256" key="1">
    <source>
        <dbReference type="SAM" id="Phobius"/>
    </source>
</evidence>
<feature type="non-terminal residue" evidence="2">
    <location>
        <position position="1"/>
    </location>
</feature>
<reference evidence="2" key="1">
    <citation type="journal article" date="2014" name="Front. Microbiol.">
        <title>High frequency of phylogenetically diverse reductive dehalogenase-homologous genes in deep subseafloor sedimentary metagenomes.</title>
        <authorList>
            <person name="Kawai M."/>
            <person name="Futagami T."/>
            <person name="Toyoda A."/>
            <person name="Takaki Y."/>
            <person name="Nishi S."/>
            <person name="Hori S."/>
            <person name="Arai W."/>
            <person name="Tsubouchi T."/>
            <person name="Morono Y."/>
            <person name="Uchiyama I."/>
            <person name="Ito T."/>
            <person name="Fujiyama A."/>
            <person name="Inagaki F."/>
            <person name="Takami H."/>
        </authorList>
    </citation>
    <scope>NUCLEOTIDE SEQUENCE</scope>
    <source>
        <strain evidence="2">Expedition CK06-06</strain>
    </source>
</reference>
<comment type="caution">
    <text evidence="2">The sequence shown here is derived from an EMBL/GenBank/DDBJ whole genome shotgun (WGS) entry which is preliminary data.</text>
</comment>
<protein>
    <submittedName>
        <fullName evidence="2">Uncharacterized protein</fullName>
    </submittedName>
</protein>
<organism evidence="2">
    <name type="scientific">marine sediment metagenome</name>
    <dbReference type="NCBI Taxonomy" id="412755"/>
    <lineage>
        <taxon>unclassified sequences</taxon>
        <taxon>metagenomes</taxon>
        <taxon>ecological metagenomes</taxon>
    </lineage>
</organism>
<accession>X1P6M3</accession>
<keyword evidence="1" id="KW-0812">Transmembrane</keyword>
<proteinExistence type="predicted"/>
<keyword evidence="1" id="KW-1133">Transmembrane helix</keyword>
<sequence>YAPLTSVSLLAIFVNIVTLYTLFNHLIVLR</sequence>
<name>X1P6M3_9ZZZZ</name>
<dbReference type="EMBL" id="BARV01027510">
    <property type="protein sequence ID" value="GAI38116.1"/>
    <property type="molecule type" value="Genomic_DNA"/>
</dbReference>
<gene>
    <name evidence="2" type="ORF">S06H3_44262</name>
</gene>
<evidence type="ECO:0000313" key="2">
    <source>
        <dbReference type="EMBL" id="GAI38116.1"/>
    </source>
</evidence>
<feature type="transmembrane region" description="Helical" evidence="1">
    <location>
        <begin position="6"/>
        <end position="29"/>
    </location>
</feature>